<keyword evidence="2" id="KW-1185">Reference proteome</keyword>
<comment type="caution">
    <text evidence="1">The sequence shown here is derived from an EMBL/GenBank/DDBJ whole genome shotgun (WGS) entry which is preliminary data.</text>
</comment>
<dbReference type="Proteomes" id="UP000281431">
    <property type="component" value="Unassembled WGS sequence"/>
</dbReference>
<proteinExistence type="predicted"/>
<accession>A0A3N6M8R0</accession>
<evidence type="ECO:0000313" key="1">
    <source>
        <dbReference type="EMBL" id="RQH00104.1"/>
    </source>
</evidence>
<organism evidence="1 2">
    <name type="scientific">Natrarchaeobius chitinivorans</name>
    <dbReference type="NCBI Taxonomy" id="1679083"/>
    <lineage>
        <taxon>Archaea</taxon>
        <taxon>Methanobacteriati</taxon>
        <taxon>Methanobacteriota</taxon>
        <taxon>Stenosarchaea group</taxon>
        <taxon>Halobacteria</taxon>
        <taxon>Halobacteriales</taxon>
        <taxon>Natrialbaceae</taxon>
        <taxon>Natrarchaeobius</taxon>
    </lineage>
</organism>
<name>A0A3N6M8R0_NATCH</name>
<protein>
    <submittedName>
        <fullName evidence="1">Uncharacterized protein</fullName>
    </submittedName>
</protein>
<dbReference type="AlphaFoldDB" id="A0A3N6M8R0"/>
<dbReference type="EMBL" id="REFZ01000007">
    <property type="protein sequence ID" value="RQH00104.1"/>
    <property type="molecule type" value="Genomic_DNA"/>
</dbReference>
<reference evidence="1 2" key="1">
    <citation type="submission" date="2018-10" db="EMBL/GenBank/DDBJ databases">
        <title>Natrarchaeobius chitinivorans gen. nov., sp. nov., and Natrarchaeobius haloalkaliphilus sp. nov., alkaliphilic, chitin-utilizing haloarchaea from hypersaline alkaline lakes.</title>
        <authorList>
            <person name="Sorokin D.Y."/>
            <person name="Elcheninov A.G."/>
            <person name="Kostrikina N.A."/>
            <person name="Bale N.J."/>
            <person name="Sinninghe Damste J.S."/>
            <person name="Khijniak T.V."/>
            <person name="Kublanov I.V."/>
            <person name="Toshchakov S.V."/>
        </authorList>
    </citation>
    <scope>NUCLEOTIDE SEQUENCE [LARGE SCALE GENOMIC DNA]</scope>
    <source>
        <strain evidence="1 2">AArcht7</strain>
    </source>
</reference>
<gene>
    <name evidence="1" type="ORF">EA472_12925</name>
</gene>
<sequence>MIFYFSNQWDDLIINKLNKTIKITTSFVVFCFQRVESLIKIIKPPIDSCMVGFGRSRQSLI</sequence>
<evidence type="ECO:0000313" key="2">
    <source>
        <dbReference type="Proteomes" id="UP000281431"/>
    </source>
</evidence>